<sequence length="869" mass="98592">MNSDEETKKQFLRKIDFENRRLASNAPDLKINSFGLNSAKVNNYNIMIKLVQEFGNTTSSKLSTLSFNYNTENHNDEKFKENNNGEENQEKSQVKEEGDTKMKAIHEASFNDGKRGDDVWLVNSFNSNTPALKTHIKQRSCAFFDFFNKSKGNRHKSNDANWRIVESDTSSTFSKSSQDHPTLNESLKTYTFKNKMEKRQKYAINIACAVGFNLTRSTVDLAYPPLNSSTTRNNLVILQIVNLTGYTIRFAEWPTEFAKEGVVSYRPLSRFRGSFFVSSSIPQSTNCLGNKVFQIGVIDRSRIKKSTIKTTKAHFGWIYFDIIKKNGYILHLQCFVKLNRRSGKVSQALLGKFDLDSCQKNPMPKGCIGLPNLFESFSFSFSPTNTNCNNGGAIISFILRNKDVENERNLVHHAPLKPILGLAAKRLTFYSYVSHPKLILTYRAGKDGRYHEGQSNDGFIEKTKLQKNIHNSSDFIRSDHILEGIMENICAILCVQHFNFQQPLIYPSALKCIALYPIHSWLDLPFSKLVLPGSHDAGMFAKLHSGGNRLIDHGIPFIHVLTRVLKTFNIELDRAIGNIANTQKDNIYDQLRLGARFFDFRPGYCVHDCMNGHLGEIHHQHACVPGEKYVTALEDTFIFLATHPREIVVFELKSDGFIAKKTTPRKDSTLFYSMIPNREALAAAMDEARSNVACQHPDINSIKVGGAADLDRKIGDLIDDGTRFLVINRMGARPDSGWEWERDDSYDDNLYDTDRSEEIIRALNKTHARNSIPKKYDILRESAVLRGTIYQLQATPTKSIADNIITSLTYSDASSLLVYTKANVDPHTYTWVREKNFIEPGLVVLLNDFVDSALTERAIEKSQLRAGFF</sequence>
<proteinExistence type="predicted"/>
<evidence type="ECO:0000313" key="3">
    <source>
        <dbReference type="Proteomes" id="UP000765509"/>
    </source>
</evidence>
<protein>
    <submittedName>
        <fullName evidence="2">Uncharacterized protein</fullName>
    </submittedName>
</protein>
<dbReference type="PANTHER" id="PTHR13593:SF113">
    <property type="entry name" value="SI:DKEY-266F7.9"/>
    <property type="match status" value="1"/>
</dbReference>
<dbReference type="PANTHER" id="PTHR13593">
    <property type="match status" value="1"/>
</dbReference>
<dbReference type="SUPFAM" id="SSF51695">
    <property type="entry name" value="PLC-like phosphodiesterases"/>
    <property type="match status" value="1"/>
</dbReference>
<dbReference type="InterPro" id="IPR017946">
    <property type="entry name" value="PLC-like_Pdiesterase_TIM-brl"/>
</dbReference>
<gene>
    <name evidence="2" type="ORF">O181_006305</name>
</gene>
<accession>A0A9Q3BKS4</accession>
<comment type="caution">
    <text evidence="2">The sequence shown here is derived from an EMBL/GenBank/DDBJ whole genome shotgun (WGS) entry which is preliminary data.</text>
</comment>
<organism evidence="2 3">
    <name type="scientific">Austropuccinia psidii MF-1</name>
    <dbReference type="NCBI Taxonomy" id="1389203"/>
    <lineage>
        <taxon>Eukaryota</taxon>
        <taxon>Fungi</taxon>
        <taxon>Dikarya</taxon>
        <taxon>Basidiomycota</taxon>
        <taxon>Pucciniomycotina</taxon>
        <taxon>Pucciniomycetes</taxon>
        <taxon>Pucciniales</taxon>
        <taxon>Sphaerophragmiaceae</taxon>
        <taxon>Austropuccinia</taxon>
    </lineage>
</organism>
<dbReference type="AlphaFoldDB" id="A0A9Q3BKS4"/>
<evidence type="ECO:0000313" key="2">
    <source>
        <dbReference type="EMBL" id="MBW0466590.1"/>
    </source>
</evidence>
<dbReference type="OrthoDB" id="1046782at2759"/>
<dbReference type="Proteomes" id="UP000765509">
    <property type="component" value="Unassembled WGS sequence"/>
</dbReference>
<dbReference type="EMBL" id="AVOT02001338">
    <property type="protein sequence ID" value="MBW0466590.1"/>
    <property type="molecule type" value="Genomic_DNA"/>
</dbReference>
<dbReference type="GO" id="GO:0006629">
    <property type="term" value="P:lipid metabolic process"/>
    <property type="evidence" value="ECO:0007669"/>
    <property type="project" value="InterPro"/>
</dbReference>
<dbReference type="InterPro" id="IPR051057">
    <property type="entry name" value="PI-PLC_domain"/>
</dbReference>
<keyword evidence="3" id="KW-1185">Reference proteome</keyword>
<evidence type="ECO:0000256" key="1">
    <source>
        <dbReference type="SAM" id="MobiDB-lite"/>
    </source>
</evidence>
<reference evidence="2" key="1">
    <citation type="submission" date="2021-03" db="EMBL/GenBank/DDBJ databases">
        <title>Draft genome sequence of rust myrtle Austropuccinia psidii MF-1, a brazilian biotype.</title>
        <authorList>
            <person name="Quecine M.C."/>
            <person name="Pachon D.M.R."/>
            <person name="Bonatelli M.L."/>
            <person name="Correr F.H."/>
            <person name="Franceschini L.M."/>
            <person name="Leite T.F."/>
            <person name="Margarido G.R.A."/>
            <person name="Almeida C.A."/>
            <person name="Ferrarezi J.A."/>
            <person name="Labate C.A."/>
        </authorList>
    </citation>
    <scope>NUCLEOTIDE SEQUENCE</scope>
    <source>
        <strain evidence="2">MF-1</strain>
    </source>
</reference>
<feature type="region of interest" description="Disordered" evidence="1">
    <location>
        <begin position="73"/>
        <end position="99"/>
    </location>
</feature>
<name>A0A9Q3BKS4_9BASI</name>
<dbReference type="GO" id="GO:0008081">
    <property type="term" value="F:phosphoric diester hydrolase activity"/>
    <property type="evidence" value="ECO:0007669"/>
    <property type="project" value="InterPro"/>
</dbReference>
<dbReference type="Gene3D" id="3.20.20.190">
    <property type="entry name" value="Phosphatidylinositol (PI) phosphodiesterase"/>
    <property type="match status" value="1"/>
</dbReference>